<evidence type="ECO:0000256" key="18">
    <source>
        <dbReference type="RuleBase" id="RU003938"/>
    </source>
</evidence>
<dbReference type="RefSeq" id="WP_213378676.1">
    <property type="nucleotide sequence ID" value="NZ_AP024563.1"/>
</dbReference>
<dbReference type="EC" id="2.7.7.41" evidence="6 18"/>
<evidence type="ECO:0000256" key="1">
    <source>
        <dbReference type="ARBA" id="ARBA00001698"/>
    </source>
</evidence>
<evidence type="ECO:0000256" key="3">
    <source>
        <dbReference type="ARBA" id="ARBA00005119"/>
    </source>
</evidence>
<keyword evidence="13 19" id="KW-1133">Transmembrane helix</keyword>
<keyword evidence="14" id="KW-0443">Lipid metabolism</keyword>
<keyword evidence="15 19" id="KW-0472">Membrane</keyword>
<evidence type="ECO:0000256" key="11">
    <source>
        <dbReference type="ARBA" id="ARBA00022692"/>
    </source>
</evidence>
<feature type="transmembrane region" description="Helical" evidence="19">
    <location>
        <begin position="91"/>
        <end position="110"/>
    </location>
</feature>
<comment type="pathway">
    <text evidence="4">Lipid metabolism.</text>
</comment>
<dbReference type="EMBL" id="AP024563">
    <property type="protein sequence ID" value="BCU07584.1"/>
    <property type="molecule type" value="Genomic_DNA"/>
</dbReference>
<keyword evidence="17" id="KW-1208">Phospholipid metabolism</keyword>
<evidence type="ECO:0000256" key="2">
    <source>
        <dbReference type="ARBA" id="ARBA00004651"/>
    </source>
</evidence>
<evidence type="ECO:0000256" key="19">
    <source>
        <dbReference type="SAM" id="Phobius"/>
    </source>
</evidence>
<feature type="transmembrane region" description="Helical" evidence="19">
    <location>
        <begin position="150"/>
        <end position="169"/>
    </location>
</feature>
<evidence type="ECO:0000256" key="13">
    <source>
        <dbReference type="ARBA" id="ARBA00022989"/>
    </source>
</evidence>
<dbReference type="InterPro" id="IPR000374">
    <property type="entry name" value="PC_trans"/>
</dbReference>
<evidence type="ECO:0000313" key="20">
    <source>
        <dbReference type="EMBL" id="BCU07584.1"/>
    </source>
</evidence>
<accession>A0ABM7QNS0</accession>
<evidence type="ECO:0000256" key="7">
    <source>
        <dbReference type="ARBA" id="ARBA00019373"/>
    </source>
</evidence>
<reference evidence="20 21" key="1">
    <citation type="submission" date="2021-04" db="EMBL/GenBank/DDBJ databases">
        <title>Complete genome sequencing of Allochromatium tepidum strain NZ.</title>
        <authorList>
            <person name="Tsukatani Y."/>
            <person name="Mori H."/>
        </authorList>
    </citation>
    <scope>NUCLEOTIDE SEQUENCE [LARGE SCALE GENOMIC DNA]</scope>
    <source>
        <strain evidence="20 21">NZ</strain>
    </source>
</reference>
<keyword evidence="9" id="KW-0444">Lipid biosynthesis</keyword>
<keyword evidence="8" id="KW-1003">Cell membrane</keyword>
<dbReference type="PANTHER" id="PTHR46382:SF1">
    <property type="entry name" value="PHOSPHATIDATE CYTIDYLYLTRANSFERASE"/>
    <property type="match status" value="1"/>
</dbReference>
<comment type="catalytic activity">
    <reaction evidence="1 18">
        <text>a 1,2-diacyl-sn-glycero-3-phosphate + CTP + H(+) = a CDP-1,2-diacyl-sn-glycerol + diphosphate</text>
        <dbReference type="Rhea" id="RHEA:16229"/>
        <dbReference type="ChEBI" id="CHEBI:15378"/>
        <dbReference type="ChEBI" id="CHEBI:33019"/>
        <dbReference type="ChEBI" id="CHEBI:37563"/>
        <dbReference type="ChEBI" id="CHEBI:58332"/>
        <dbReference type="ChEBI" id="CHEBI:58608"/>
        <dbReference type="EC" id="2.7.7.41"/>
    </reaction>
</comment>
<sequence>MPVSDRSSPASNNLRRRAQTVLWLAPLVVGAVLLLPTWAFALFLGAAMLIAAWEWCGLAGISGQAARRFYLAFIAATLAALWHWSESSWPPLLLASLIWWIAQSLIIPRIRRIEPVEGPRPLLLITGLLILASTWVALLSLHQIESRGPGLVLSLLILMAMADSAAYFVGRRWGRTKLAPTVSPGKTWAGAYGALAGAALVGVLIAGWLGLAPLGVLAVVILCILVAMLSIIGDLYESLLKRRRQLKDSSRLLPGHGGLLDRIDSLTAAAPLYALGMTWALT</sequence>
<feature type="transmembrane region" description="Helical" evidence="19">
    <location>
        <begin position="20"/>
        <end position="53"/>
    </location>
</feature>
<organism evidence="20 21">
    <name type="scientific">Allochromatium tepidum</name>
    <dbReference type="NCBI Taxonomy" id="553982"/>
    <lineage>
        <taxon>Bacteria</taxon>
        <taxon>Pseudomonadati</taxon>
        <taxon>Pseudomonadota</taxon>
        <taxon>Gammaproteobacteria</taxon>
        <taxon>Chromatiales</taxon>
        <taxon>Chromatiaceae</taxon>
        <taxon>Allochromatium</taxon>
    </lineage>
</organism>
<evidence type="ECO:0000256" key="5">
    <source>
        <dbReference type="ARBA" id="ARBA00010185"/>
    </source>
</evidence>
<evidence type="ECO:0000256" key="14">
    <source>
        <dbReference type="ARBA" id="ARBA00023098"/>
    </source>
</evidence>
<dbReference type="GO" id="GO:0016779">
    <property type="term" value="F:nucleotidyltransferase activity"/>
    <property type="evidence" value="ECO:0007669"/>
    <property type="project" value="UniProtKB-KW"/>
</dbReference>
<evidence type="ECO:0000256" key="4">
    <source>
        <dbReference type="ARBA" id="ARBA00005189"/>
    </source>
</evidence>
<evidence type="ECO:0000256" key="9">
    <source>
        <dbReference type="ARBA" id="ARBA00022516"/>
    </source>
</evidence>
<evidence type="ECO:0000256" key="16">
    <source>
        <dbReference type="ARBA" id="ARBA00023209"/>
    </source>
</evidence>
<evidence type="ECO:0000256" key="6">
    <source>
        <dbReference type="ARBA" id="ARBA00012487"/>
    </source>
</evidence>
<keyword evidence="21" id="KW-1185">Reference proteome</keyword>
<dbReference type="Proteomes" id="UP000680679">
    <property type="component" value="Chromosome"/>
</dbReference>
<feature type="transmembrane region" description="Helical" evidence="19">
    <location>
        <begin position="189"/>
        <end position="209"/>
    </location>
</feature>
<evidence type="ECO:0000256" key="15">
    <source>
        <dbReference type="ARBA" id="ARBA00023136"/>
    </source>
</evidence>
<evidence type="ECO:0000256" key="8">
    <source>
        <dbReference type="ARBA" id="ARBA00022475"/>
    </source>
</evidence>
<dbReference type="PANTHER" id="PTHR46382">
    <property type="entry name" value="PHOSPHATIDATE CYTIDYLYLTRANSFERASE"/>
    <property type="match status" value="1"/>
</dbReference>
<evidence type="ECO:0000256" key="10">
    <source>
        <dbReference type="ARBA" id="ARBA00022679"/>
    </source>
</evidence>
<dbReference type="Pfam" id="PF01148">
    <property type="entry name" value="CTP_transf_1"/>
    <property type="match status" value="1"/>
</dbReference>
<keyword evidence="10 18" id="KW-0808">Transferase</keyword>
<comment type="similarity">
    <text evidence="5 18">Belongs to the CDS family.</text>
</comment>
<gene>
    <name evidence="20" type="primary">cdsA</name>
    <name evidence="20" type="ORF">Atep_22610</name>
</gene>
<keyword evidence="11 18" id="KW-0812">Transmembrane</keyword>
<evidence type="ECO:0000256" key="12">
    <source>
        <dbReference type="ARBA" id="ARBA00022695"/>
    </source>
</evidence>
<name>A0ABM7QNS0_9GAMM</name>
<evidence type="ECO:0000313" key="21">
    <source>
        <dbReference type="Proteomes" id="UP000680679"/>
    </source>
</evidence>
<protein>
    <recommendedName>
        <fullName evidence="7 18">Phosphatidate cytidylyltransferase</fullName>
        <ecNumber evidence="6 18">2.7.7.41</ecNumber>
    </recommendedName>
</protein>
<feature type="transmembrane region" description="Helical" evidence="19">
    <location>
        <begin position="122"/>
        <end position="144"/>
    </location>
</feature>
<keyword evidence="12 18" id="KW-0548">Nucleotidyltransferase</keyword>
<comment type="pathway">
    <text evidence="3 18">Phospholipid metabolism; CDP-diacylglycerol biosynthesis; CDP-diacylglycerol from sn-glycerol 3-phosphate: step 3/3.</text>
</comment>
<comment type="subcellular location">
    <subcellularLocation>
        <location evidence="2">Cell membrane</location>
        <topology evidence="2">Multi-pass membrane protein</topology>
    </subcellularLocation>
</comment>
<dbReference type="PROSITE" id="PS01315">
    <property type="entry name" value="CDS"/>
    <property type="match status" value="1"/>
</dbReference>
<keyword evidence="16" id="KW-0594">Phospholipid biosynthesis</keyword>
<proteinExistence type="inferred from homology"/>
<feature type="transmembrane region" description="Helical" evidence="19">
    <location>
        <begin position="215"/>
        <end position="236"/>
    </location>
</feature>
<evidence type="ECO:0000256" key="17">
    <source>
        <dbReference type="ARBA" id="ARBA00023264"/>
    </source>
</evidence>